<gene>
    <name evidence="2" type="ORF">AWC06_20785</name>
</gene>
<name>A0A1X1UN36_9MYCO</name>
<dbReference type="Pfam" id="PF00378">
    <property type="entry name" value="ECH_1"/>
    <property type="match status" value="1"/>
</dbReference>
<dbReference type="PANTHER" id="PTHR43802">
    <property type="entry name" value="ENOYL-COA HYDRATASE"/>
    <property type="match status" value="1"/>
</dbReference>
<dbReference type="Gene3D" id="1.10.12.10">
    <property type="entry name" value="Lyase 2-enoyl-coa Hydratase, Chain A, domain 2"/>
    <property type="match status" value="1"/>
</dbReference>
<comment type="similarity">
    <text evidence="1">Belongs to the enoyl-CoA hydratase/isomerase family.</text>
</comment>
<protein>
    <submittedName>
        <fullName evidence="2">Enoyl-CoA hydratase</fullName>
    </submittedName>
</protein>
<dbReference type="GO" id="GO:0003824">
    <property type="term" value="F:catalytic activity"/>
    <property type="evidence" value="ECO:0007669"/>
    <property type="project" value="UniProtKB-ARBA"/>
</dbReference>
<reference evidence="2 3" key="1">
    <citation type="submission" date="2016-01" db="EMBL/GenBank/DDBJ databases">
        <title>The new phylogeny of the genus Mycobacterium.</title>
        <authorList>
            <person name="Tarcisio F."/>
            <person name="Conor M."/>
            <person name="Antonella G."/>
            <person name="Elisabetta G."/>
            <person name="Giulia F.S."/>
            <person name="Sara T."/>
            <person name="Anna F."/>
            <person name="Clotilde B."/>
            <person name="Roberto B."/>
            <person name="Veronica D.S."/>
            <person name="Fabio R."/>
            <person name="Monica P."/>
            <person name="Olivier J."/>
            <person name="Enrico T."/>
            <person name="Nicola S."/>
        </authorList>
    </citation>
    <scope>NUCLEOTIDE SEQUENCE [LARGE SCALE GENOMIC DNA]</scope>
    <source>
        <strain evidence="2 3">DSM 45731</strain>
    </source>
</reference>
<keyword evidence="3" id="KW-1185">Reference proteome</keyword>
<dbReference type="InterPro" id="IPR001753">
    <property type="entry name" value="Enoyl-CoA_hydra/iso"/>
</dbReference>
<dbReference type="STRING" id="1260918.AWC06_20785"/>
<dbReference type="CDD" id="cd06558">
    <property type="entry name" value="crotonase-like"/>
    <property type="match status" value="1"/>
</dbReference>
<evidence type="ECO:0000313" key="3">
    <source>
        <dbReference type="Proteomes" id="UP000194000"/>
    </source>
</evidence>
<dbReference type="InterPro" id="IPR029045">
    <property type="entry name" value="ClpP/crotonase-like_dom_sf"/>
</dbReference>
<dbReference type="NCBIfam" id="NF005126">
    <property type="entry name" value="PRK06563.1"/>
    <property type="match status" value="1"/>
</dbReference>
<dbReference type="Proteomes" id="UP000194000">
    <property type="component" value="Unassembled WGS sequence"/>
</dbReference>
<dbReference type="PANTHER" id="PTHR43802:SF1">
    <property type="entry name" value="IP11341P-RELATED"/>
    <property type="match status" value="1"/>
</dbReference>
<proteinExistence type="inferred from homology"/>
<dbReference type="OrthoDB" id="9777711at2"/>
<evidence type="ECO:0000256" key="1">
    <source>
        <dbReference type="ARBA" id="ARBA00005254"/>
    </source>
</evidence>
<organism evidence="2 3">
    <name type="scientific">Mycobacterium fragae</name>
    <dbReference type="NCBI Taxonomy" id="1260918"/>
    <lineage>
        <taxon>Bacteria</taxon>
        <taxon>Bacillati</taxon>
        <taxon>Actinomycetota</taxon>
        <taxon>Actinomycetes</taxon>
        <taxon>Mycobacteriales</taxon>
        <taxon>Mycobacteriaceae</taxon>
        <taxon>Mycobacterium</taxon>
    </lineage>
</organism>
<sequence length="266" mass="28576">MSNALPDLETVTVERDGHVLLIGLNRPHKRNAFNQAMLADLARAYGLLESDASVRAGVLFAHGDHFTGGLDLVDVGPNIASGDLPAPADGRDPWRLDGPWTTPLVAVAHGWCMTLGIELLLAADIRLAARGTRFAQLEVQRGIYPFGGATLRFPREAGWGNAMRWLLTGDEFDAEEAHRMGMVQEVADDAAAALTRAREIANTIAERAAPLGVRATLASAHLAREQGDAAAIERLRPDVAALFGTADAAEGVQSFVERRQARFEGR</sequence>
<dbReference type="InterPro" id="IPR014748">
    <property type="entry name" value="Enoyl-CoA_hydra_C"/>
</dbReference>
<evidence type="ECO:0000313" key="2">
    <source>
        <dbReference type="EMBL" id="ORV58191.1"/>
    </source>
</evidence>
<dbReference type="Gene3D" id="3.90.226.10">
    <property type="entry name" value="2-enoyl-CoA Hydratase, Chain A, domain 1"/>
    <property type="match status" value="1"/>
</dbReference>
<dbReference type="SUPFAM" id="SSF52096">
    <property type="entry name" value="ClpP/crotonase"/>
    <property type="match status" value="1"/>
</dbReference>
<accession>A0A1X1UN36</accession>
<dbReference type="RefSeq" id="WP_085199112.1">
    <property type="nucleotide sequence ID" value="NZ_JACKVI010000014.1"/>
</dbReference>
<dbReference type="AlphaFoldDB" id="A0A1X1UN36"/>
<comment type="caution">
    <text evidence="2">The sequence shown here is derived from an EMBL/GenBank/DDBJ whole genome shotgun (WGS) entry which is preliminary data.</text>
</comment>
<dbReference type="EMBL" id="LQOW01000027">
    <property type="protein sequence ID" value="ORV58191.1"/>
    <property type="molecule type" value="Genomic_DNA"/>
</dbReference>